<reference evidence="3" key="1">
    <citation type="submission" date="2016-10" db="EMBL/GenBank/DDBJ databases">
        <authorList>
            <person name="Varghese N."/>
            <person name="Submissions S."/>
        </authorList>
    </citation>
    <scope>NUCLEOTIDE SEQUENCE [LARGE SCALE GENOMIC DNA]</scope>
    <source>
        <strain evidence="3">DSM 40318</strain>
    </source>
</reference>
<evidence type="ECO:0000313" key="3">
    <source>
        <dbReference type="Proteomes" id="UP000198609"/>
    </source>
</evidence>
<keyword evidence="3" id="KW-1185">Reference proteome</keyword>
<feature type="region of interest" description="Disordered" evidence="1">
    <location>
        <begin position="34"/>
        <end position="60"/>
    </location>
</feature>
<gene>
    <name evidence="2" type="ORF">SAMN04490356_6321</name>
</gene>
<evidence type="ECO:0000313" key="2">
    <source>
        <dbReference type="EMBL" id="SEC97582.1"/>
    </source>
</evidence>
<feature type="compositionally biased region" description="Basic and acidic residues" evidence="1">
    <location>
        <begin position="41"/>
        <end position="60"/>
    </location>
</feature>
<dbReference type="AlphaFoldDB" id="A0A1H4WW10"/>
<sequence length="60" mass="6687">MRKSSHDHPNVGMLVRDTATDRLGSYMGRGEPCLMLGPQHGGKEWQARPEDLRPAEVSRA</sequence>
<name>A0A1H4WW10_STRMJ</name>
<dbReference type="Proteomes" id="UP000198609">
    <property type="component" value="Unassembled WGS sequence"/>
</dbReference>
<proteinExistence type="predicted"/>
<dbReference type="EMBL" id="FNST01000002">
    <property type="protein sequence ID" value="SEC97582.1"/>
    <property type="molecule type" value="Genomic_DNA"/>
</dbReference>
<protein>
    <submittedName>
        <fullName evidence="2">Uncharacterized protein</fullName>
    </submittedName>
</protein>
<organism evidence="2 3">
    <name type="scientific">Streptomyces melanosporofaciens</name>
    <dbReference type="NCBI Taxonomy" id="67327"/>
    <lineage>
        <taxon>Bacteria</taxon>
        <taxon>Bacillati</taxon>
        <taxon>Actinomycetota</taxon>
        <taxon>Actinomycetes</taxon>
        <taxon>Kitasatosporales</taxon>
        <taxon>Streptomycetaceae</taxon>
        <taxon>Streptomyces</taxon>
        <taxon>Streptomyces violaceusniger group</taxon>
    </lineage>
</organism>
<evidence type="ECO:0000256" key="1">
    <source>
        <dbReference type="SAM" id="MobiDB-lite"/>
    </source>
</evidence>
<accession>A0A1H4WW10</accession>